<feature type="compositionally biased region" description="Basic residues" evidence="1">
    <location>
        <begin position="254"/>
        <end position="272"/>
    </location>
</feature>
<feature type="region of interest" description="Disordered" evidence="1">
    <location>
        <begin position="245"/>
        <end position="272"/>
    </location>
</feature>
<dbReference type="Proteomes" id="UP000005801">
    <property type="component" value="Unassembled WGS sequence"/>
</dbReference>
<feature type="domain" description="Transposase DDE" evidence="2">
    <location>
        <begin position="24"/>
        <end position="444"/>
    </location>
</feature>
<evidence type="ECO:0000313" key="4">
    <source>
        <dbReference type="Proteomes" id="UP000005801"/>
    </source>
</evidence>
<evidence type="ECO:0000259" key="2">
    <source>
        <dbReference type="Pfam" id="PF13701"/>
    </source>
</evidence>
<gene>
    <name evidence="3" type="ORF">PPSIR1_20234</name>
</gene>
<evidence type="ECO:0000256" key="1">
    <source>
        <dbReference type="SAM" id="MobiDB-lite"/>
    </source>
</evidence>
<dbReference type="InterPro" id="IPR025668">
    <property type="entry name" value="Tnp_DDE_dom"/>
</dbReference>
<organism evidence="3 4">
    <name type="scientific">Plesiocystis pacifica SIR-1</name>
    <dbReference type="NCBI Taxonomy" id="391625"/>
    <lineage>
        <taxon>Bacteria</taxon>
        <taxon>Pseudomonadati</taxon>
        <taxon>Myxococcota</taxon>
        <taxon>Polyangia</taxon>
        <taxon>Nannocystales</taxon>
        <taxon>Nannocystaceae</taxon>
        <taxon>Plesiocystis</taxon>
    </lineage>
</organism>
<dbReference type="Pfam" id="PF13701">
    <property type="entry name" value="DDE_Tnp_1_4"/>
    <property type="match status" value="1"/>
</dbReference>
<reference evidence="3 4" key="1">
    <citation type="submission" date="2007-06" db="EMBL/GenBank/DDBJ databases">
        <authorList>
            <person name="Shimkets L."/>
            <person name="Ferriera S."/>
            <person name="Johnson J."/>
            <person name="Kravitz S."/>
            <person name="Beeson K."/>
            <person name="Sutton G."/>
            <person name="Rogers Y.-H."/>
            <person name="Friedman R."/>
            <person name="Frazier M."/>
            <person name="Venter J.C."/>
        </authorList>
    </citation>
    <scope>NUCLEOTIDE SEQUENCE [LARGE SCALE GENOMIC DNA]</scope>
    <source>
        <strain evidence="3 4">SIR-1</strain>
    </source>
</reference>
<dbReference type="InterPro" id="IPR012337">
    <property type="entry name" value="RNaseH-like_sf"/>
</dbReference>
<keyword evidence="4" id="KW-1185">Reference proteome</keyword>
<protein>
    <recommendedName>
        <fullName evidence="2">Transposase DDE domain-containing protein</fullName>
    </recommendedName>
</protein>
<dbReference type="AlphaFoldDB" id="A6G223"/>
<name>A6G223_9BACT</name>
<evidence type="ECO:0000313" key="3">
    <source>
        <dbReference type="EMBL" id="EDM79992.1"/>
    </source>
</evidence>
<comment type="caution">
    <text evidence="3">The sequence shown here is derived from an EMBL/GenBank/DDBJ whole genome shotgun (WGS) entry which is preliminary data.</text>
</comment>
<dbReference type="SUPFAM" id="SSF53098">
    <property type="entry name" value="Ribonuclease H-like"/>
    <property type="match status" value="1"/>
</dbReference>
<dbReference type="eggNOG" id="COG3385">
    <property type="taxonomic scope" value="Bacteria"/>
</dbReference>
<proteinExistence type="predicted"/>
<dbReference type="NCBIfam" id="NF033539">
    <property type="entry name" value="transpos_IS1380"/>
    <property type="match status" value="1"/>
</dbReference>
<dbReference type="EMBL" id="ABCS01000014">
    <property type="protein sequence ID" value="EDM79992.1"/>
    <property type="molecule type" value="Genomic_DNA"/>
</dbReference>
<accession>A6G223</accession>
<sequence>MLRRLKAAQTLDANVDVFKRYLPYHESDHVICQALMLYAGGSCLEDMAMLQQDQALLKILGAERTPDPTTSGDFLRRFVPRGKLESLRAGIDEVQETMWKNPKRWSWSRKRKRKPLAVLHLDGHLEQTSSTREGADFNYKGKWSYSILVASLADGECVGLRLRGGNVRSSDGAAELLDDVLPRLLKQFETVLVLADSDYDRADLRHACEGHGCYFAFVGRETPDRPAIAEQPRMWRSFQTRAKRAAAEREAKPSFKRRKKKRNRRKRRARQRGYKELKLARQAVAETEGPGGTRLIIRRQILDVSKGKSPQREMWKEVRYRYVVTNLPSSWSAEDVIDETYKRCDQENIMAGLHTGIAAWRMPVAQLRGNAAWLEIARLAWNLGKWTAQLALPKEVTRWEWKRFRRAFVDIPAQVIRTARQLRVRVLGTHRYINEFLSAHACLQV</sequence>
<dbReference type="InterPro" id="IPR047960">
    <property type="entry name" value="Transpos_IS1380"/>
</dbReference>